<feature type="region of interest" description="Disordered" evidence="1">
    <location>
        <begin position="162"/>
        <end position="209"/>
    </location>
</feature>
<dbReference type="Proteomes" id="UP000527355">
    <property type="component" value="Unassembled WGS sequence"/>
</dbReference>
<evidence type="ECO:0000256" key="1">
    <source>
        <dbReference type="SAM" id="MobiDB-lite"/>
    </source>
</evidence>
<reference evidence="2 3" key="1">
    <citation type="journal article" date="2020" name="Nature">
        <title>Six reference-quality genomes reveal evolution of bat adaptations.</title>
        <authorList>
            <person name="Jebb D."/>
            <person name="Huang Z."/>
            <person name="Pippel M."/>
            <person name="Hughes G.M."/>
            <person name="Lavrichenko K."/>
            <person name="Devanna P."/>
            <person name="Winkler S."/>
            <person name="Jermiin L.S."/>
            <person name="Skirmuntt E.C."/>
            <person name="Katzourakis A."/>
            <person name="Burkitt-Gray L."/>
            <person name="Ray D.A."/>
            <person name="Sullivan K.A.M."/>
            <person name="Roscito J.G."/>
            <person name="Kirilenko B.M."/>
            <person name="Davalos L.M."/>
            <person name="Corthals A.P."/>
            <person name="Power M.L."/>
            <person name="Jones G."/>
            <person name="Ransome R.D."/>
            <person name="Dechmann D.K.N."/>
            <person name="Locatelli A.G."/>
            <person name="Puechmaille S.J."/>
            <person name="Fedrigo O."/>
            <person name="Jarvis E.D."/>
            <person name="Hiller M."/>
            <person name="Vernes S.C."/>
            <person name="Myers E.W."/>
            <person name="Teeling E.C."/>
        </authorList>
    </citation>
    <scope>NUCLEOTIDE SEQUENCE [LARGE SCALE GENOMIC DNA]</scope>
    <source>
        <strain evidence="2">MMyoMyo1</strain>
        <tissue evidence="2">Flight muscle</tissue>
    </source>
</reference>
<proteinExistence type="predicted"/>
<keyword evidence="3" id="KW-1185">Reference proteome</keyword>
<organism evidence="2 3">
    <name type="scientific">Myotis myotis</name>
    <name type="common">Greater mouse-eared bat</name>
    <name type="synonym">Vespertilio myotis</name>
    <dbReference type="NCBI Taxonomy" id="51298"/>
    <lineage>
        <taxon>Eukaryota</taxon>
        <taxon>Metazoa</taxon>
        <taxon>Chordata</taxon>
        <taxon>Craniata</taxon>
        <taxon>Vertebrata</taxon>
        <taxon>Euteleostomi</taxon>
        <taxon>Mammalia</taxon>
        <taxon>Eutheria</taxon>
        <taxon>Laurasiatheria</taxon>
        <taxon>Chiroptera</taxon>
        <taxon>Yangochiroptera</taxon>
        <taxon>Vespertilionidae</taxon>
        <taxon>Myotis</taxon>
    </lineage>
</organism>
<evidence type="ECO:0000313" key="3">
    <source>
        <dbReference type="Proteomes" id="UP000527355"/>
    </source>
</evidence>
<protein>
    <submittedName>
        <fullName evidence="2">Uncharacterized protein</fullName>
    </submittedName>
</protein>
<accession>A0A7J7RFZ5</accession>
<comment type="caution">
    <text evidence="2">The sequence shown here is derived from an EMBL/GenBank/DDBJ whole genome shotgun (WGS) entry which is preliminary data.</text>
</comment>
<feature type="region of interest" description="Disordered" evidence="1">
    <location>
        <begin position="119"/>
        <end position="142"/>
    </location>
</feature>
<dbReference type="EMBL" id="JABWUV010000028">
    <property type="protein sequence ID" value="KAF6274924.1"/>
    <property type="molecule type" value="Genomic_DNA"/>
</dbReference>
<evidence type="ECO:0000313" key="2">
    <source>
        <dbReference type="EMBL" id="KAF6274924.1"/>
    </source>
</evidence>
<dbReference type="AlphaFoldDB" id="A0A7J7RFZ5"/>
<sequence>METGPPGSEVHALCLSHSHQIVLRIPQVGHVHGGFLVNFLLGSVALRLPSGMTGNFTLILDLAEALLLETVTVFLAVYAAATGCCSCQNRRSPFWPLETSYHVALPWGRHRRSRALGRLCGNDGQSGDMEAPEATQRPAQGLAAQRLPSKEVPLHVPHQRRPAATPATAQGVAHRTGTLAGGGRGHGDSRPQRSISLPEKDTFGAQPRPDGFPRRFRFILLRLLRRLSLLAPPLP</sequence>
<gene>
    <name evidence="2" type="ORF">mMyoMyo1_010338</name>
</gene>
<name>A0A7J7RFZ5_MYOMY</name>